<dbReference type="GO" id="GO:0000175">
    <property type="term" value="F:3'-5'-RNA exonuclease activity"/>
    <property type="evidence" value="ECO:0007669"/>
    <property type="project" value="TreeGrafter"/>
</dbReference>
<dbReference type="GO" id="GO:0034472">
    <property type="term" value="P:snRNA 3'-end processing"/>
    <property type="evidence" value="ECO:0007669"/>
    <property type="project" value="TreeGrafter"/>
</dbReference>
<reference evidence="2" key="1">
    <citation type="submission" date="2020-11" db="EMBL/GenBank/DDBJ databases">
        <authorList>
            <person name="Tran Van P."/>
        </authorList>
    </citation>
    <scope>NUCLEOTIDE SEQUENCE</scope>
</reference>
<organism evidence="2">
    <name type="scientific">Oppiella nova</name>
    <dbReference type="NCBI Taxonomy" id="334625"/>
    <lineage>
        <taxon>Eukaryota</taxon>
        <taxon>Metazoa</taxon>
        <taxon>Ecdysozoa</taxon>
        <taxon>Arthropoda</taxon>
        <taxon>Chelicerata</taxon>
        <taxon>Arachnida</taxon>
        <taxon>Acari</taxon>
        <taxon>Acariformes</taxon>
        <taxon>Sarcoptiformes</taxon>
        <taxon>Oribatida</taxon>
        <taxon>Brachypylina</taxon>
        <taxon>Oppioidea</taxon>
        <taxon>Oppiidae</taxon>
        <taxon>Oppiella</taxon>
    </lineage>
</organism>
<dbReference type="Proteomes" id="UP000728032">
    <property type="component" value="Unassembled WGS sequence"/>
</dbReference>
<proteinExistence type="inferred from homology"/>
<dbReference type="GO" id="GO:0015030">
    <property type="term" value="C:Cajal body"/>
    <property type="evidence" value="ECO:0007669"/>
    <property type="project" value="TreeGrafter"/>
</dbReference>
<dbReference type="Gene3D" id="3.30.420.10">
    <property type="entry name" value="Ribonuclease H-like superfamily/Ribonuclease H"/>
    <property type="match status" value="1"/>
</dbReference>
<dbReference type="PANTHER" id="PTHR15092">
    <property type="entry name" value="POLY A -SPECIFIC RIBONUCLEASE/TARGET OF EGR1, MEMBER 1"/>
    <property type="match status" value="1"/>
</dbReference>
<evidence type="ECO:0000313" key="3">
    <source>
        <dbReference type="Proteomes" id="UP000728032"/>
    </source>
</evidence>
<dbReference type="InterPro" id="IPR036397">
    <property type="entry name" value="RNaseH_sf"/>
</dbReference>
<dbReference type="AlphaFoldDB" id="A0A7R9ML18"/>
<comment type="similarity">
    <text evidence="1">Belongs to the CAF1 family.</text>
</comment>
<dbReference type="InterPro" id="IPR012337">
    <property type="entry name" value="RNaseH-like_sf"/>
</dbReference>
<accession>A0A7R9ML18</accession>
<gene>
    <name evidence="2" type="ORF">ONB1V03_LOCUS18783</name>
</gene>
<evidence type="ECO:0000313" key="2">
    <source>
        <dbReference type="EMBL" id="CAD7662223.1"/>
    </source>
</evidence>
<dbReference type="Pfam" id="PF04857">
    <property type="entry name" value="CAF1"/>
    <property type="match status" value="1"/>
</dbReference>
<sequence length="212" mass="23438">MSHQTEVEVLSAHTSELTTVPCVQLSVNNVTHWWPHVLQSINASHFVAIDLELSGLGARDRLNAKKIDERYEGVMSAAKSRSIVSVGLAFFSFSANDCNQTIVNNICDTKYGTSCETNVNSAPSLSNCISDCVEDMNRFERLLDTQLMDKLDDQTNGCNGSDLNSGDNEWKINAEVFNALCLCDEEYVCEPETMRFLAGHGFDFNGQCLHGL</sequence>
<dbReference type="InterPro" id="IPR051181">
    <property type="entry name" value="CAF1_poly(A)_ribonucleases"/>
</dbReference>
<dbReference type="OrthoDB" id="414075at2759"/>
<dbReference type="EMBL" id="CAJPVJ010026824">
    <property type="protein sequence ID" value="CAG2179359.1"/>
    <property type="molecule type" value="Genomic_DNA"/>
</dbReference>
<dbReference type="GO" id="GO:0017069">
    <property type="term" value="F:snRNA binding"/>
    <property type="evidence" value="ECO:0007669"/>
    <property type="project" value="TreeGrafter"/>
</dbReference>
<keyword evidence="3" id="KW-1185">Reference proteome</keyword>
<feature type="non-terminal residue" evidence="2">
    <location>
        <position position="1"/>
    </location>
</feature>
<name>A0A7R9ML18_9ACAR</name>
<dbReference type="EMBL" id="OC941649">
    <property type="protein sequence ID" value="CAD7662223.1"/>
    <property type="molecule type" value="Genomic_DNA"/>
</dbReference>
<evidence type="ECO:0000256" key="1">
    <source>
        <dbReference type="ARBA" id="ARBA00008372"/>
    </source>
</evidence>
<dbReference type="SUPFAM" id="SSF53098">
    <property type="entry name" value="Ribonuclease H-like"/>
    <property type="match status" value="1"/>
</dbReference>
<dbReference type="InterPro" id="IPR006941">
    <property type="entry name" value="RNase_CAF1"/>
</dbReference>
<dbReference type="PANTHER" id="PTHR15092:SF37">
    <property type="entry name" value="TARGET OF EGR1 PROTEIN 1"/>
    <property type="match status" value="1"/>
</dbReference>
<protein>
    <submittedName>
        <fullName evidence="2">Uncharacterized protein</fullName>
    </submittedName>
</protein>